<dbReference type="RefSeq" id="XP_001609665.1">
    <property type="nucleotide sequence ID" value="XM_001609615.1"/>
</dbReference>
<dbReference type="EMBL" id="AAXT01000003">
    <property type="protein sequence ID" value="EDO06097.1"/>
    <property type="molecule type" value="Genomic_DNA"/>
</dbReference>
<dbReference type="InParanoid" id="A7AT36"/>
<reference evidence="5" key="2">
    <citation type="journal article" date="2020" name="Data Brief">
        <title>Transcriptome dataset of Babesia bovis life stages within vertebrate and invertebrate hosts.</title>
        <authorList>
            <person name="Ueti M.W."/>
            <person name="Johnson W.C."/>
            <person name="Kappmeyer L.S."/>
            <person name="Herndon D.R."/>
            <person name="Mousel M.R."/>
            <person name="Reif K.E."/>
            <person name="Taus N.S."/>
            <person name="Ifeonu O.O."/>
            <person name="Silva J.C."/>
            <person name="Suarez C.E."/>
            <person name="Brayton K.A."/>
        </authorList>
    </citation>
    <scope>NUCLEOTIDE SEQUENCE [LARGE SCALE GENOMIC DNA]</scope>
</reference>
<evidence type="ECO:0000256" key="1">
    <source>
        <dbReference type="SAM" id="MobiDB-lite"/>
    </source>
</evidence>
<evidence type="ECO:0000313" key="4">
    <source>
        <dbReference type="EMBL" id="EDO06097.1"/>
    </source>
</evidence>
<feature type="domain" description="SmORF-like" evidence="3">
    <location>
        <begin position="1"/>
        <end position="91"/>
    </location>
</feature>
<evidence type="ECO:0000256" key="2">
    <source>
        <dbReference type="SAM" id="SignalP"/>
    </source>
</evidence>
<dbReference type="AlphaFoldDB" id="A7AT36"/>
<feature type="signal peptide" evidence="2">
    <location>
        <begin position="1"/>
        <end position="25"/>
    </location>
</feature>
<evidence type="ECO:0000313" key="5">
    <source>
        <dbReference type="Proteomes" id="UP000002173"/>
    </source>
</evidence>
<dbReference type="KEGG" id="bbo:BBOV_II001390"/>
<evidence type="ECO:0000259" key="3">
    <source>
        <dbReference type="Pfam" id="PF23503"/>
    </source>
</evidence>
<dbReference type="InterPro" id="IPR056315">
    <property type="entry name" value="SmORF-like_dom_apicomplexa"/>
</dbReference>
<gene>
    <name evidence="4" type="ORF">BBOV_II001390</name>
</gene>
<reference evidence="5" key="3">
    <citation type="journal article" date="2021" name="Int. J. Parasitol.">
        <title>Comparative analysis of gene expression between Babesia bovis blood stages and kinetes allowed by improved genome annotation.</title>
        <authorList>
            <person name="Ueti M.W."/>
            <person name="Johnson W.C."/>
            <person name="Kappmeyer L.S."/>
            <person name="Herndon D.R."/>
            <person name="Mousel M.R."/>
            <person name="Reif K.E."/>
            <person name="Taus N.S."/>
            <person name="Ifeonu O.O."/>
            <person name="Silva J.C."/>
            <person name="Suarez C.E."/>
            <person name="Brayton K.A."/>
        </authorList>
    </citation>
    <scope>NUCLEOTIDE SEQUENCE [LARGE SCALE GENOMIC DNA]</scope>
</reference>
<feature type="chain" id="PRO_5002706906" evidence="2">
    <location>
        <begin position="26"/>
        <end position="188"/>
    </location>
</feature>
<dbReference type="GeneID" id="5477891"/>
<keyword evidence="5" id="KW-1185">Reference proteome</keyword>
<dbReference type="Proteomes" id="UP000002173">
    <property type="component" value="Unassembled WGS sequence"/>
</dbReference>
<feature type="compositionally biased region" description="Basic and acidic residues" evidence="1">
    <location>
        <begin position="43"/>
        <end position="71"/>
    </location>
</feature>
<sequence length="188" mass="21453">MLSFNTLPKLCVLVAFGLSATVTSAEVVPEQPKKESLGSGFSRKNEEPSTKPVEVKETTKIETQDHSETTEPPKYSVEWYLLPKPESRAALRYFLPTVLANTVPKNCNEPILPVVEKRIRKCIALYAVDWYLLPKPENRTALRYMLPSDLAEKVPDDYDEPIDPEVEELIRKYFSIDAKKMFNGIMFL</sequence>
<reference evidence="4 5" key="1">
    <citation type="journal article" date="2007" name="PLoS Pathog.">
        <title>Genome sequence of Babesia bovis and comparative analysis of apicomplexan hemoprotozoa.</title>
        <authorList>
            <person name="Brayton K.A."/>
            <person name="Lau A.O.T."/>
            <person name="Herndon D.R."/>
            <person name="Hannick L."/>
            <person name="Kappmeyer L.S."/>
            <person name="Berens S.J."/>
            <person name="Bidwell S.L."/>
            <person name="Brown W.C."/>
            <person name="Crabtree J."/>
            <person name="Fadrosh D."/>
            <person name="Feldblum T."/>
            <person name="Forberger H.A."/>
            <person name="Haas B.J."/>
            <person name="Howell J.M."/>
            <person name="Khouri H."/>
            <person name="Koo H."/>
            <person name="Mann D.J."/>
            <person name="Norimine J."/>
            <person name="Paulsen I.T."/>
            <person name="Radune D."/>
            <person name="Ren Q."/>
            <person name="Smith R.K. Jr."/>
            <person name="Suarez C.E."/>
            <person name="White O."/>
            <person name="Wortman J.R."/>
            <person name="Knowles D.P. Jr."/>
            <person name="McElwain T.F."/>
            <person name="Nene V.M."/>
        </authorList>
    </citation>
    <scope>NUCLEOTIDE SEQUENCE [LARGE SCALE GENOMIC DNA]</scope>
    <source>
        <strain evidence="4">T2Bo</strain>
    </source>
</reference>
<name>A7AT36_BABBO</name>
<accession>A7AT36</accession>
<organism evidence="4 5">
    <name type="scientific">Babesia bovis</name>
    <dbReference type="NCBI Taxonomy" id="5865"/>
    <lineage>
        <taxon>Eukaryota</taxon>
        <taxon>Sar</taxon>
        <taxon>Alveolata</taxon>
        <taxon>Apicomplexa</taxon>
        <taxon>Aconoidasida</taxon>
        <taxon>Piroplasmida</taxon>
        <taxon>Babesiidae</taxon>
        <taxon>Babesia</taxon>
    </lineage>
</organism>
<keyword evidence="2" id="KW-0732">Signal</keyword>
<feature type="region of interest" description="Disordered" evidence="1">
    <location>
        <begin position="27"/>
        <end position="71"/>
    </location>
</feature>
<dbReference type="VEuPathDB" id="PiroplasmaDB:BBOV_II001390"/>
<comment type="caution">
    <text evidence="4">The sequence shown here is derived from an EMBL/GenBank/DDBJ whole genome shotgun (WGS) entry which is preliminary data.</text>
</comment>
<protein>
    <submittedName>
        <fullName evidence="4">SmORF</fullName>
    </submittedName>
</protein>
<proteinExistence type="predicted"/>
<dbReference type="Pfam" id="PF23503">
    <property type="entry name" value="Microp_apicomplexa_5"/>
    <property type="match status" value="1"/>
</dbReference>